<reference evidence="2" key="1">
    <citation type="submission" date="2021-05" db="EMBL/GenBank/DDBJ databases">
        <authorList>
            <person name="Alioto T."/>
            <person name="Alioto T."/>
            <person name="Gomez Garrido J."/>
        </authorList>
    </citation>
    <scope>NUCLEOTIDE SEQUENCE</scope>
</reference>
<proteinExistence type="predicted"/>
<organism evidence="2">
    <name type="scientific">Culex pipiens</name>
    <name type="common">House mosquito</name>
    <dbReference type="NCBI Taxonomy" id="7175"/>
    <lineage>
        <taxon>Eukaryota</taxon>
        <taxon>Metazoa</taxon>
        <taxon>Ecdysozoa</taxon>
        <taxon>Arthropoda</taxon>
        <taxon>Hexapoda</taxon>
        <taxon>Insecta</taxon>
        <taxon>Pterygota</taxon>
        <taxon>Neoptera</taxon>
        <taxon>Endopterygota</taxon>
        <taxon>Diptera</taxon>
        <taxon>Nematocera</taxon>
        <taxon>Culicoidea</taxon>
        <taxon>Culicidae</taxon>
        <taxon>Culicinae</taxon>
        <taxon>Culicini</taxon>
        <taxon>Culex</taxon>
        <taxon>Culex</taxon>
    </lineage>
</organism>
<dbReference type="AlphaFoldDB" id="A0A8D8AIQ3"/>
<feature type="transmembrane region" description="Helical" evidence="1">
    <location>
        <begin position="78"/>
        <end position="99"/>
    </location>
</feature>
<name>A0A8D8AIQ3_CULPI</name>
<sequence>MCCWVELGFSPNSPQTHTVISADFRARPCSAQCVLIFLVFFNQEGDFSFYFASSTAQISRHDLWRQKCGPFVVIVRDWFFFFGCVGEFVFFFVQIYLNLNLIGDIPSGVGVSLALCFVGGHIPRLRDKKVATQCTTSCTRVPLVSLRNRVGLGFLAVASGSGVAR</sequence>
<protein>
    <submittedName>
        <fullName evidence="2">(northern house mosquito) hypothetical protein</fullName>
    </submittedName>
</protein>
<keyword evidence="1" id="KW-1133">Transmembrane helix</keyword>
<evidence type="ECO:0000256" key="1">
    <source>
        <dbReference type="SAM" id="Phobius"/>
    </source>
</evidence>
<evidence type="ECO:0000313" key="2">
    <source>
        <dbReference type="EMBL" id="CAG6457951.1"/>
    </source>
</evidence>
<keyword evidence="1" id="KW-0812">Transmembrane</keyword>
<feature type="transmembrane region" description="Helical" evidence="1">
    <location>
        <begin position="105"/>
        <end position="122"/>
    </location>
</feature>
<dbReference type="EMBL" id="HBUE01033759">
    <property type="protein sequence ID" value="CAG6457951.1"/>
    <property type="molecule type" value="Transcribed_RNA"/>
</dbReference>
<keyword evidence="1" id="KW-0472">Membrane</keyword>
<dbReference type="EMBL" id="HBUE01033758">
    <property type="protein sequence ID" value="CAG6457950.1"/>
    <property type="molecule type" value="Transcribed_RNA"/>
</dbReference>
<accession>A0A8D8AIQ3</accession>